<protein>
    <submittedName>
        <fullName evidence="2">General secretion pathway protein M</fullName>
    </submittedName>
</protein>
<dbReference type="Pfam" id="PF04612">
    <property type="entry name" value="T2SSM"/>
    <property type="match status" value="1"/>
</dbReference>
<name>A0A8E0KJB0_9CAUL</name>
<feature type="transmembrane region" description="Helical" evidence="1">
    <location>
        <begin position="24"/>
        <end position="49"/>
    </location>
</feature>
<accession>A0A8E0KJB0</accession>
<evidence type="ECO:0000313" key="2">
    <source>
        <dbReference type="EMBL" id="GAD59103.1"/>
    </source>
</evidence>
<dbReference type="AlphaFoldDB" id="A0A8E0KJB0"/>
<reference evidence="3" key="1">
    <citation type="journal article" date="2013" name="Genome Announc.">
        <title>Draft Genome Sequence of the Dimorphic Prosthecate Bacterium Brevundimonas abyssalis TAR-001T.</title>
        <authorList>
            <person name="Tsubouchi T."/>
            <person name="Nishi S."/>
            <person name="Usui K."/>
            <person name="Shimane Y."/>
            <person name="Takaki Y."/>
            <person name="Maruyama T."/>
            <person name="Hatada Y."/>
        </authorList>
    </citation>
    <scope>NUCLEOTIDE SEQUENCE [LARGE SCALE GENOMIC DNA]</scope>
    <source>
        <strain evidence="3">TAR-001</strain>
    </source>
</reference>
<dbReference type="OrthoDB" id="7432850at2"/>
<evidence type="ECO:0000313" key="3">
    <source>
        <dbReference type="Proteomes" id="UP000016569"/>
    </source>
</evidence>
<keyword evidence="3" id="KW-1185">Reference proteome</keyword>
<comment type="caution">
    <text evidence="2">The sequence shown here is derived from an EMBL/GenBank/DDBJ whole genome shotgun (WGS) entry which is preliminary data.</text>
</comment>
<dbReference type="Proteomes" id="UP000016569">
    <property type="component" value="Unassembled WGS sequence"/>
</dbReference>
<organism evidence="2 3">
    <name type="scientific">Brevundimonas abyssalis TAR-001</name>
    <dbReference type="NCBI Taxonomy" id="1391729"/>
    <lineage>
        <taxon>Bacteria</taxon>
        <taxon>Pseudomonadati</taxon>
        <taxon>Pseudomonadota</taxon>
        <taxon>Alphaproteobacteria</taxon>
        <taxon>Caulobacterales</taxon>
        <taxon>Caulobacteraceae</taxon>
        <taxon>Brevundimonas</taxon>
    </lineage>
</organism>
<keyword evidence="1" id="KW-0472">Membrane</keyword>
<gene>
    <name evidence="2" type="ORF">MBEBAB_1353</name>
</gene>
<dbReference type="GO" id="GO:0015628">
    <property type="term" value="P:protein secretion by the type II secretion system"/>
    <property type="evidence" value="ECO:0007669"/>
    <property type="project" value="InterPro"/>
</dbReference>
<evidence type="ECO:0000256" key="1">
    <source>
        <dbReference type="SAM" id="Phobius"/>
    </source>
</evidence>
<keyword evidence="1" id="KW-0812">Transmembrane</keyword>
<sequence length="157" mass="15980">MTAFNDHVKAARAWWDGRTAREHVMLGVLGGVLVLVLAWFLILAPLLAWKAGAADRLDTAVQTHALASAAAGIDPSGAVARIPADIEALLTNSAADAGVAVQVTAEGGGVSFAVESAETARLFGWVAALERAGLTIASLSVLENADATLQAQGTVAP</sequence>
<dbReference type="InterPro" id="IPR007690">
    <property type="entry name" value="T2SS_GspM"/>
</dbReference>
<keyword evidence="1" id="KW-1133">Transmembrane helix</keyword>
<proteinExistence type="predicted"/>
<dbReference type="RefSeq" id="WP_021697198.1">
    <property type="nucleotide sequence ID" value="NZ_BATC01000018.1"/>
</dbReference>
<dbReference type="GO" id="GO:0015627">
    <property type="term" value="C:type II protein secretion system complex"/>
    <property type="evidence" value="ECO:0007669"/>
    <property type="project" value="InterPro"/>
</dbReference>
<dbReference type="EMBL" id="BATC01000018">
    <property type="protein sequence ID" value="GAD59103.1"/>
    <property type="molecule type" value="Genomic_DNA"/>
</dbReference>